<name>A0A7W5ZH52_9BACT</name>
<dbReference type="Proteomes" id="UP000541352">
    <property type="component" value="Unassembled WGS sequence"/>
</dbReference>
<sequence length="79" mass="8788">MPAILRNWDIMRMLRMGMGLWLIYSAFADHQPLLGLMGGLFALQAALNVGCCGSNGCASPNYRQSKTPIHEETVYEEVK</sequence>
<comment type="caution">
    <text evidence="1">The sequence shown here is derived from an EMBL/GenBank/DDBJ whole genome shotgun (WGS) entry which is preliminary data.</text>
</comment>
<proteinExistence type="predicted"/>
<reference evidence="1 2" key="1">
    <citation type="submission" date="2020-08" db="EMBL/GenBank/DDBJ databases">
        <title>Genomic Encyclopedia of Type Strains, Phase IV (KMG-IV): sequencing the most valuable type-strain genomes for metagenomic binning, comparative biology and taxonomic classification.</title>
        <authorList>
            <person name="Goeker M."/>
        </authorList>
    </citation>
    <scope>NUCLEOTIDE SEQUENCE [LARGE SCALE GENOMIC DNA]</scope>
    <source>
        <strain evidence="1 2">DSM 17976</strain>
    </source>
</reference>
<evidence type="ECO:0008006" key="3">
    <source>
        <dbReference type="Google" id="ProtNLM"/>
    </source>
</evidence>
<organism evidence="1 2">
    <name type="scientific">Runella defluvii</name>
    <dbReference type="NCBI Taxonomy" id="370973"/>
    <lineage>
        <taxon>Bacteria</taxon>
        <taxon>Pseudomonadati</taxon>
        <taxon>Bacteroidota</taxon>
        <taxon>Cytophagia</taxon>
        <taxon>Cytophagales</taxon>
        <taxon>Spirosomataceae</taxon>
        <taxon>Runella</taxon>
    </lineage>
</organism>
<dbReference type="RefSeq" id="WP_183971510.1">
    <property type="nucleotide sequence ID" value="NZ_JACIBY010000001.1"/>
</dbReference>
<evidence type="ECO:0000313" key="2">
    <source>
        <dbReference type="Proteomes" id="UP000541352"/>
    </source>
</evidence>
<dbReference type="AlphaFoldDB" id="A0A7W5ZH52"/>
<gene>
    <name evidence="1" type="ORF">FHS57_000720</name>
</gene>
<keyword evidence="2" id="KW-1185">Reference proteome</keyword>
<protein>
    <recommendedName>
        <fullName evidence="3">DUF2892 domain-containing protein</fullName>
    </recommendedName>
</protein>
<evidence type="ECO:0000313" key="1">
    <source>
        <dbReference type="EMBL" id="MBB3836738.1"/>
    </source>
</evidence>
<dbReference type="EMBL" id="JACIBY010000001">
    <property type="protein sequence ID" value="MBB3836738.1"/>
    <property type="molecule type" value="Genomic_DNA"/>
</dbReference>
<accession>A0A7W5ZH52</accession>